<feature type="domain" description="DUF6534" evidence="3">
    <location>
        <begin position="118"/>
        <end position="204"/>
    </location>
</feature>
<keyword evidence="2" id="KW-0472">Membrane</keyword>
<evidence type="ECO:0000313" key="4">
    <source>
        <dbReference type="EMBL" id="THG93350.1"/>
    </source>
</evidence>
<comment type="caution">
    <text evidence="4">The sequence shown here is derived from an EMBL/GenBank/DDBJ whole genome shotgun (WGS) entry which is preliminary data.</text>
</comment>
<dbReference type="PANTHER" id="PTHR40465">
    <property type="entry name" value="CHROMOSOME 1, WHOLE GENOME SHOTGUN SEQUENCE"/>
    <property type="match status" value="1"/>
</dbReference>
<evidence type="ECO:0000256" key="2">
    <source>
        <dbReference type="SAM" id="Phobius"/>
    </source>
</evidence>
<organism evidence="4 5">
    <name type="scientific">Hermanssonia centrifuga</name>
    <dbReference type="NCBI Taxonomy" id="98765"/>
    <lineage>
        <taxon>Eukaryota</taxon>
        <taxon>Fungi</taxon>
        <taxon>Dikarya</taxon>
        <taxon>Basidiomycota</taxon>
        <taxon>Agaricomycotina</taxon>
        <taxon>Agaricomycetes</taxon>
        <taxon>Polyporales</taxon>
        <taxon>Meruliaceae</taxon>
        <taxon>Hermanssonia</taxon>
    </lineage>
</organism>
<feature type="compositionally biased region" description="Basic and acidic residues" evidence="1">
    <location>
        <begin position="262"/>
        <end position="274"/>
    </location>
</feature>
<evidence type="ECO:0000259" key="3">
    <source>
        <dbReference type="Pfam" id="PF20152"/>
    </source>
</evidence>
<sequence>MKSLVALVWMLDTTQQALIGHVVYFYLVKNYFNPLILDFYVWSLNVQSLFEALTSLVVQSFFVYRIGRLSQWNYFFTGIAGVLVLAKFAYVAQGIPLHSIKLAFSKLHSTSEAINGLSAATDVTIAAILIWLLYRSKTAFSKTNTLIHSLILYTVNTSALTSLCSVISLATAQSMPTNFVYGAFYFLIARLYVNSMLATLNARQTLSGNNITDVDMSRLRSGGPSNNSQTLNLSSSKFSSASEMRFKAAKNPEVTIGQPSFDETHGQEESYGKVDTRWQEATGISRV</sequence>
<keyword evidence="2" id="KW-1133">Transmembrane helix</keyword>
<dbReference type="EMBL" id="SGPJ01000689">
    <property type="protein sequence ID" value="THG93350.1"/>
    <property type="molecule type" value="Genomic_DNA"/>
</dbReference>
<dbReference type="Proteomes" id="UP000309038">
    <property type="component" value="Unassembled WGS sequence"/>
</dbReference>
<evidence type="ECO:0000313" key="5">
    <source>
        <dbReference type="Proteomes" id="UP000309038"/>
    </source>
</evidence>
<feature type="transmembrane region" description="Helical" evidence="2">
    <location>
        <begin position="74"/>
        <end position="93"/>
    </location>
</feature>
<dbReference type="PANTHER" id="PTHR40465:SF1">
    <property type="entry name" value="DUF6534 DOMAIN-CONTAINING PROTEIN"/>
    <property type="match status" value="1"/>
</dbReference>
<feature type="transmembrane region" description="Helical" evidence="2">
    <location>
        <begin position="113"/>
        <end position="134"/>
    </location>
</feature>
<keyword evidence="5" id="KW-1185">Reference proteome</keyword>
<keyword evidence="2" id="KW-0812">Transmembrane</keyword>
<feature type="transmembrane region" description="Helical" evidence="2">
    <location>
        <begin position="40"/>
        <end position="62"/>
    </location>
</feature>
<feature type="transmembrane region" description="Helical" evidence="2">
    <location>
        <begin position="175"/>
        <end position="193"/>
    </location>
</feature>
<protein>
    <recommendedName>
        <fullName evidence="3">DUF6534 domain-containing protein</fullName>
    </recommendedName>
</protein>
<dbReference type="AlphaFoldDB" id="A0A4S4K7F8"/>
<accession>A0A4S4K7F8</accession>
<reference evidence="4 5" key="1">
    <citation type="submission" date="2019-02" db="EMBL/GenBank/DDBJ databases">
        <title>Genome sequencing of the rare red list fungi Phlebia centrifuga.</title>
        <authorList>
            <person name="Buettner E."/>
            <person name="Kellner H."/>
        </authorList>
    </citation>
    <scope>NUCLEOTIDE SEQUENCE [LARGE SCALE GENOMIC DNA]</scope>
    <source>
        <strain evidence="4 5">DSM 108282</strain>
    </source>
</reference>
<name>A0A4S4K7F8_9APHY</name>
<dbReference type="Pfam" id="PF20152">
    <property type="entry name" value="DUF6534"/>
    <property type="match status" value="1"/>
</dbReference>
<feature type="region of interest" description="Disordered" evidence="1">
    <location>
        <begin position="255"/>
        <end position="274"/>
    </location>
</feature>
<gene>
    <name evidence="4" type="ORF">EW026_g7862</name>
</gene>
<evidence type="ECO:0000256" key="1">
    <source>
        <dbReference type="SAM" id="MobiDB-lite"/>
    </source>
</evidence>
<proteinExistence type="predicted"/>
<dbReference type="InterPro" id="IPR045339">
    <property type="entry name" value="DUF6534"/>
</dbReference>
<feature type="transmembrane region" description="Helical" evidence="2">
    <location>
        <begin position="146"/>
        <end position="169"/>
    </location>
</feature>